<evidence type="ECO:0000313" key="2">
    <source>
        <dbReference type="Proteomes" id="UP000242857"/>
    </source>
</evidence>
<sequence length="228" mass="25971">MPPHRPPTRSAAHARTHALTRVRERRQHLAAEAARVMVESGIRDFQLAKRKAAQRLGIVEDAALPDNREIEQALREYQRLFLGERQQQALRRRRDAALPALEFFAPFQPRLAGPVWDGTADAHSPVLLHLHSDDPDAVSCWLSEHAIPARPCQQRLRLDREREGEFPAWRFVADGLEFDLCVLPLDCLRQAPLSAIDGRPMRRGSARQLRELLLAEDIALHEASRHGR</sequence>
<evidence type="ECO:0000313" key="1">
    <source>
        <dbReference type="EMBL" id="SHE29460.1"/>
    </source>
</evidence>
<keyword evidence="2" id="KW-1185">Reference proteome</keyword>
<reference evidence="2" key="1">
    <citation type="submission" date="2016-11" db="EMBL/GenBank/DDBJ databases">
        <authorList>
            <person name="Varghese N."/>
            <person name="Submissions S."/>
        </authorList>
    </citation>
    <scope>NUCLEOTIDE SEQUENCE [LARGE SCALE GENOMIC DNA]</scope>
    <source>
        <strain evidence="2">DSM 14834</strain>
    </source>
</reference>
<protein>
    <submittedName>
        <fullName evidence="1">Uncharacterized protein</fullName>
    </submittedName>
</protein>
<proteinExistence type="predicted"/>
<name>A0A1M4SB88_9GAMM</name>
<dbReference type="RefSeq" id="WP_072754713.1">
    <property type="nucleotide sequence ID" value="NZ_FQUK01000002.1"/>
</dbReference>
<accession>A0A1M4SB88</accession>
<dbReference type="EMBL" id="FQUK01000002">
    <property type="protein sequence ID" value="SHE29460.1"/>
    <property type="molecule type" value="Genomic_DNA"/>
</dbReference>
<organism evidence="1 2">
    <name type="scientific">Thermomonas hydrothermalis</name>
    <dbReference type="NCBI Taxonomy" id="213588"/>
    <lineage>
        <taxon>Bacteria</taxon>
        <taxon>Pseudomonadati</taxon>
        <taxon>Pseudomonadota</taxon>
        <taxon>Gammaproteobacteria</taxon>
        <taxon>Lysobacterales</taxon>
        <taxon>Lysobacteraceae</taxon>
        <taxon>Thermomonas</taxon>
    </lineage>
</organism>
<dbReference type="OrthoDB" id="5294130at2"/>
<dbReference type="Proteomes" id="UP000242857">
    <property type="component" value="Unassembled WGS sequence"/>
</dbReference>
<gene>
    <name evidence="1" type="ORF">SAMN02745204_00131</name>
</gene>
<dbReference type="STRING" id="213588.SAMN02745204_00131"/>
<dbReference type="AlphaFoldDB" id="A0A1M4SB88"/>